<evidence type="ECO:0000256" key="3">
    <source>
        <dbReference type="ARBA" id="ARBA00022630"/>
    </source>
</evidence>
<keyword evidence="3" id="KW-0285">Flavoprotein</keyword>
<dbReference type="Gene3D" id="1.20.140.10">
    <property type="entry name" value="Butyryl-CoA Dehydrogenase, subunit A, domain 3"/>
    <property type="match status" value="1"/>
</dbReference>
<evidence type="ECO:0000256" key="5">
    <source>
        <dbReference type="ARBA" id="ARBA00022946"/>
    </source>
</evidence>
<dbReference type="PANTHER" id="PTHR42807">
    <property type="entry name" value="GLUTARYL-COA DEHYDROGENASE, MITOCHONDRIAL"/>
    <property type="match status" value="1"/>
</dbReference>
<evidence type="ECO:0000259" key="11">
    <source>
        <dbReference type="Pfam" id="PF00441"/>
    </source>
</evidence>
<keyword evidence="6" id="KW-0560">Oxidoreductase</keyword>
<feature type="domain" description="Acyl-CoA dehydrogenase/oxidase C-terminal" evidence="11">
    <location>
        <begin position="245"/>
        <end position="386"/>
    </location>
</feature>
<evidence type="ECO:0000256" key="6">
    <source>
        <dbReference type="ARBA" id="ARBA00023002"/>
    </source>
</evidence>
<dbReference type="GO" id="GO:0050660">
    <property type="term" value="F:flavin adenine dinucleotide binding"/>
    <property type="evidence" value="ECO:0007669"/>
    <property type="project" value="InterPro"/>
</dbReference>
<dbReference type="PROSITE" id="PS00073">
    <property type="entry name" value="ACYL_COA_DH_2"/>
    <property type="match status" value="1"/>
</dbReference>
<dbReference type="SUPFAM" id="SSF47203">
    <property type="entry name" value="Acyl-CoA dehydrogenase C-terminal domain-like"/>
    <property type="match status" value="1"/>
</dbReference>
<dbReference type="STRING" id="1938817.SAMN06296008_11184"/>
<evidence type="ECO:0000256" key="10">
    <source>
        <dbReference type="ARBA" id="ARBA00049493"/>
    </source>
</evidence>
<dbReference type="InterPro" id="IPR009075">
    <property type="entry name" value="AcylCo_DH/oxidase_C"/>
</dbReference>
<feature type="domain" description="Acyl-CoA oxidase/dehydrogenase middle" evidence="12">
    <location>
        <begin position="136"/>
        <end position="227"/>
    </location>
</feature>
<keyword evidence="15" id="KW-1185">Reference proteome</keyword>
<evidence type="ECO:0000256" key="4">
    <source>
        <dbReference type="ARBA" id="ARBA00022827"/>
    </source>
</evidence>
<dbReference type="InterPro" id="IPR006089">
    <property type="entry name" value="Acyl-CoA_DH_CS"/>
</dbReference>
<dbReference type="GO" id="GO:0004361">
    <property type="term" value="F:glutaryl-CoA dehydrogenase activity"/>
    <property type="evidence" value="ECO:0007669"/>
    <property type="project" value="UniProtKB-EC"/>
</dbReference>
<comment type="cofactor">
    <cofactor evidence="1">
        <name>FAD</name>
        <dbReference type="ChEBI" id="CHEBI:57692"/>
    </cofactor>
</comment>
<dbReference type="AlphaFoldDB" id="A0A1W2B6V7"/>
<dbReference type="InterPro" id="IPR006091">
    <property type="entry name" value="Acyl-CoA_Oxase/DH_mid-dom"/>
</dbReference>
<name>A0A1W2B6V7_9BURK</name>
<proteinExistence type="inferred from homology"/>
<dbReference type="InterPro" id="IPR052033">
    <property type="entry name" value="Glutaryl-CoA_DH_mitochondrial"/>
</dbReference>
<dbReference type="Proteomes" id="UP000192708">
    <property type="component" value="Unassembled WGS sequence"/>
</dbReference>
<evidence type="ECO:0000256" key="1">
    <source>
        <dbReference type="ARBA" id="ARBA00001974"/>
    </source>
</evidence>
<dbReference type="PANTHER" id="PTHR42807:SF1">
    <property type="entry name" value="GLUTARYL-COA DEHYDROGENASE, MITOCHONDRIAL"/>
    <property type="match status" value="1"/>
</dbReference>
<dbReference type="GO" id="GO:0000062">
    <property type="term" value="F:fatty-acyl-CoA binding"/>
    <property type="evidence" value="ECO:0007669"/>
    <property type="project" value="TreeGrafter"/>
</dbReference>
<keyword evidence="4" id="KW-0274">FAD</keyword>
<evidence type="ECO:0000313" key="14">
    <source>
        <dbReference type="EMBL" id="SMC68088.1"/>
    </source>
</evidence>
<dbReference type="InterPro" id="IPR009100">
    <property type="entry name" value="AcylCoA_DH/oxidase_NM_dom_sf"/>
</dbReference>
<dbReference type="GO" id="GO:0046949">
    <property type="term" value="P:fatty-acyl-CoA biosynthetic process"/>
    <property type="evidence" value="ECO:0007669"/>
    <property type="project" value="TreeGrafter"/>
</dbReference>
<dbReference type="Gene3D" id="1.10.540.10">
    <property type="entry name" value="Acyl-CoA dehydrogenase/oxidase, N-terminal domain"/>
    <property type="match status" value="1"/>
</dbReference>
<comment type="catalytic activity">
    <reaction evidence="10">
        <text>glutaryl-CoA + oxidized [electron-transfer flavoprotein] + 2 H(+) = (2E)-butenoyl-CoA + reduced [electron-transfer flavoprotein] + CO2</text>
        <dbReference type="Rhea" id="RHEA:13389"/>
        <dbReference type="Rhea" id="RHEA-COMP:10685"/>
        <dbReference type="Rhea" id="RHEA-COMP:10686"/>
        <dbReference type="ChEBI" id="CHEBI:15378"/>
        <dbReference type="ChEBI" id="CHEBI:16526"/>
        <dbReference type="ChEBI" id="CHEBI:57332"/>
        <dbReference type="ChEBI" id="CHEBI:57378"/>
        <dbReference type="ChEBI" id="CHEBI:57692"/>
        <dbReference type="ChEBI" id="CHEBI:58307"/>
        <dbReference type="EC" id="1.3.8.6"/>
    </reaction>
</comment>
<keyword evidence="5" id="KW-0809">Transit peptide</keyword>
<dbReference type="CDD" id="cd01151">
    <property type="entry name" value="GCD"/>
    <property type="match status" value="1"/>
</dbReference>
<dbReference type="OrthoDB" id="9770681at2"/>
<feature type="domain" description="Acyl-CoA dehydrogenase/oxidase N-terminal" evidence="13">
    <location>
        <begin position="20"/>
        <end position="131"/>
    </location>
</feature>
<reference evidence="14 15" key="1">
    <citation type="submission" date="2017-04" db="EMBL/GenBank/DDBJ databases">
        <authorList>
            <person name="Afonso C.L."/>
            <person name="Miller P.J."/>
            <person name="Scott M.A."/>
            <person name="Spackman E."/>
            <person name="Goraichik I."/>
            <person name="Dimitrov K.M."/>
            <person name="Suarez D.L."/>
            <person name="Swayne D.E."/>
        </authorList>
    </citation>
    <scope>NUCLEOTIDE SEQUENCE [LARGE SCALE GENOMIC DNA]</scope>
    <source>
        <strain evidence="14 15">VK13</strain>
    </source>
</reference>
<accession>A0A1W2B6V7</accession>
<sequence length="392" mass="43356">MSNKTRFQWDDPLLIAQQLTMEERMITDAARQYSQERLLPRIRESFHNEVTDPAIFREMGELGFLGCTIPSEYGGAGLGYVSYGVIAREVERVDSGYRSMLSVQSSLVMLPINEFGSEEQKQKYLPKLASGHYIGCFGLTEPDHGSDPGSMVTRAKSVPGGFELTGSKIWISNAPFADVFVIWAKNDEGVIRGYILEKNMKGLSAPIMHGKMGLRASTTGQVFMDQVFVPAENELPKVSGLKGPFTCLNSARYGIAWGAMGAAEECMRIARQYTLDRKQFNRPLASNQLIQKKLADMLAEISLALQGALRLGRMKEEGIDCPEITSIMKRNSTGKALEIARMARDMLGGNGISEEYDVIRHLLNLEVVNTYEGTHDIHALILGRAITGISAF</sequence>
<evidence type="ECO:0000256" key="7">
    <source>
        <dbReference type="ARBA" id="ARBA00037899"/>
    </source>
</evidence>
<dbReference type="InterPro" id="IPR036250">
    <property type="entry name" value="AcylCo_DH-like_C"/>
</dbReference>
<protein>
    <recommendedName>
        <fullName evidence="9">glutaryl-CoA dehydrogenase (ETF)</fullName>
        <ecNumber evidence="9">1.3.8.6</ecNumber>
    </recommendedName>
</protein>
<organism evidence="14 15">
    <name type="scientific">Polynucleobacter kasalickyi</name>
    <dbReference type="NCBI Taxonomy" id="1938817"/>
    <lineage>
        <taxon>Bacteria</taxon>
        <taxon>Pseudomonadati</taxon>
        <taxon>Pseudomonadota</taxon>
        <taxon>Betaproteobacteria</taxon>
        <taxon>Burkholderiales</taxon>
        <taxon>Burkholderiaceae</taxon>
        <taxon>Polynucleobacter</taxon>
    </lineage>
</organism>
<dbReference type="FunFam" id="1.20.140.10:FF:000006">
    <property type="entry name" value="Glutaryl-CoA dehydrogenase, mitochondrial"/>
    <property type="match status" value="1"/>
</dbReference>
<dbReference type="EC" id="1.3.8.6" evidence="9"/>
<comment type="pathway">
    <text evidence="7">Amino-acid metabolism; lysine degradation.</text>
</comment>
<evidence type="ECO:0000313" key="15">
    <source>
        <dbReference type="Proteomes" id="UP000192708"/>
    </source>
</evidence>
<evidence type="ECO:0000259" key="12">
    <source>
        <dbReference type="Pfam" id="PF02770"/>
    </source>
</evidence>
<evidence type="ECO:0000259" key="13">
    <source>
        <dbReference type="Pfam" id="PF02771"/>
    </source>
</evidence>
<dbReference type="InterPro" id="IPR037069">
    <property type="entry name" value="AcylCoA_DH/ox_N_sf"/>
</dbReference>
<evidence type="ECO:0000256" key="2">
    <source>
        <dbReference type="ARBA" id="ARBA00009347"/>
    </source>
</evidence>
<evidence type="ECO:0000256" key="8">
    <source>
        <dbReference type="ARBA" id="ARBA00037927"/>
    </source>
</evidence>
<dbReference type="InterPro" id="IPR013786">
    <property type="entry name" value="AcylCoA_DH/ox_N"/>
</dbReference>
<dbReference type="Gene3D" id="2.40.110.10">
    <property type="entry name" value="Butyryl-CoA Dehydrogenase, subunit A, domain 2"/>
    <property type="match status" value="1"/>
</dbReference>
<dbReference type="EMBL" id="FWXJ01000011">
    <property type="protein sequence ID" value="SMC68088.1"/>
    <property type="molecule type" value="Genomic_DNA"/>
</dbReference>
<dbReference type="RefSeq" id="WP_084284472.1">
    <property type="nucleotide sequence ID" value="NZ_FWXJ01000011.1"/>
</dbReference>
<dbReference type="Pfam" id="PF00441">
    <property type="entry name" value="Acyl-CoA_dh_1"/>
    <property type="match status" value="1"/>
</dbReference>
<gene>
    <name evidence="14" type="ORF">SAMN06296008_11184</name>
</gene>
<dbReference type="InterPro" id="IPR046373">
    <property type="entry name" value="Acyl-CoA_Oxase/DH_mid-dom_sf"/>
</dbReference>
<dbReference type="FunFam" id="1.10.540.10:FF:000003">
    <property type="entry name" value="glutaryl-CoA dehydrogenase, mitochondrial"/>
    <property type="match status" value="1"/>
</dbReference>
<dbReference type="Pfam" id="PF02770">
    <property type="entry name" value="Acyl-CoA_dh_M"/>
    <property type="match status" value="1"/>
</dbReference>
<evidence type="ECO:0000256" key="9">
    <source>
        <dbReference type="ARBA" id="ARBA00039033"/>
    </source>
</evidence>
<dbReference type="GO" id="GO:0033539">
    <property type="term" value="P:fatty acid beta-oxidation using acyl-CoA dehydrogenase"/>
    <property type="evidence" value="ECO:0007669"/>
    <property type="project" value="TreeGrafter"/>
</dbReference>
<comment type="pathway">
    <text evidence="8">Amino-acid metabolism; tryptophan metabolism.</text>
</comment>
<dbReference type="Pfam" id="PF02771">
    <property type="entry name" value="Acyl-CoA_dh_N"/>
    <property type="match status" value="1"/>
</dbReference>
<dbReference type="SUPFAM" id="SSF56645">
    <property type="entry name" value="Acyl-CoA dehydrogenase NM domain-like"/>
    <property type="match status" value="1"/>
</dbReference>
<comment type="similarity">
    <text evidence="2">Belongs to the acyl-CoA dehydrogenase family.</text>
</comment>